<accession>A0A7X1KZI2</accession>
<organism evidence="1 2">
    <name type="scientific">Pseudomonas kielensis</name>
    <dbReference type="NCBI Taxonomy" id="2762577"/>
    <lineage>
        <taxon>Bacteria</taxon>
        <taxon>Pseudomonadati</taxon>
        <taxon>Pseudomonadota</taxon>
        <taxon>Gammaproteobacteria</taxon>
        <taxon>Pseudomonadales</taxon>
        <taxon>Pseudomonadaceae</taxon>
        <taxon>Pseudomonas</taxon>
    </lineage>
</organism>
<comment type="caution">
    <text evidence="1">The sequence shown here is derived from an EMBL/GenBank/DDBJ whole genome shotgun (WGS) entry which is preliminary data.</text>
</comment>
<gene>
    <name evidence="1" type="ORF">H7995_23015</name>
</gene>
<reference evidence="1 2" key="1">
    <citation type="submission" date="2020-08" db="EMBL/GenBank/DDBJ databases">
        <title>Pseudomonas sp. nov.</title>
        <authorList>
            <person name="Gieschler S."/>
            <person name="Fiedler G."/>
            <person name="Brinks E."/>
            <person name="Boehnlein C."/>
            <person name="Franz C.M.A.P."/>
            <person name="Kabisch J."/>
        </authorList>
    </citation>
    <scope>NUCLEOTIDE SEQUENCE [LARGE SCALE GENOMIC DNA]</scope>
    <source>
        <strain evidence="1 2">MBT-1</strain>
    </source>
</reference>
<evidence type="ECO:0000313" key="1">
    <source>
        <dbReference type="EMBL" id="MBC2692663.1"/>
    </source>
</evidence>
<sequence>MSENLVLFPEAFAQRISKIIGYEPPTGGNKANGWFGGYGCRWCAASKAWFTVVPFDQPQVAEKVAQMFRDAAVSDVTITNEGGISQEDDGKGLQVSAYV</sequence>
<dbReference type="RefSeq" id="WP_185818939.1">
    <property type="nucleotide sequence ID" value="NZ_JACMYG010000031.1"/>
</dbReference>
<keyword evidence="2" id="KW-1185">Reference proteome</keyword>
<evidence type="ECO:0000313" key="2">
    <source>
        <dbReference type="Proteomes" id="UP000526003"/>
    </source>
</evidence>
<name>A0A7X1KZI2_9PSED</name>
<dbReference type="AlphaFoldDB" id="A0A7X1KZI2"/>
<dbReference type="EMBL" id="JACMYG010000031">
    <property type="protein sequence ID" value="MBC2692663.1"/>
    <property type="molecule type" value="Genomic_DNA"/>
</dbReference>
<protein>
    <submittedName>
        <fullName evidence="1">Uncharacterized protein</fullName>
    </submittedName>
</protein>
<proteinExistence type="predicted"/>
<dbReference type="Proteomes" id="UP000526003">
    <property type="component" value="Unassembled WGS sequence"/>
</dbReference>